<proteinExistence type="predicted"/>
<keyword evidence="2" id="KW-1185">Reference proteome</keyword>
<dbReference type="Proteomes" id="UP000182589">
    <property type="component" value="Unassembled WGS sequence"/>
</dbReference>
<dbReference type="STRING" id="89784.SAMN04489725_1236"/>
<sequence length="200" mass="22905">MKMERVEYVDRVKHVYSEYRTNDEELAYALTIEEEAESIDVTTKDGVTNVTVFTQQAVYHFGTFRADYIGHASRALVELLQHFRVNLPIEFVVAHQTFHVYLTGEKIVAGEREYPIAPRNEGYELVESVEWMMASSVLDVVLRLAAEYEATPEEIVESAIGSFYSLLSIAEEYEVEPDTIISMLTETMKQEWSLTSPAME</sequence>
<name>A0A1H2XPG6_9BACL</name>
<accession>A0A1H2XPG6</accession>
<protein>
    <submittedName>
        <fullName evidence="1">Uncharacterized protein</fullName>
    </submittedName>
</protein>
<evidence type="ECO:0000313" key="2">
    <source>
        <dbReference type="Proteomes" id="UP000182589"/>
    </source>
</evidence>
<organism evidence="1 2">
    <name type="scientific">Alicyclobacillus hesperidum</name>
    <dbReference type="NCBI Taxonomy" id="89784"/>
    <lineage>
        <taxon>Bacteria</taxon>
        <taxon>Bacillati</taxon>
        <taxon>Bacillota</taxon>
        <taxon>Bacilli</taxon>
        <taxon>Bacillales</taxon>
        <taxon>Alicyclobacillaceae</taxon>
        <taxon>Alicyclobacillus</taxon>
    </lineage>
</organism>
<evidence type="ECO:0000313" key="1">
    <source>
        <dbReference type="EMBL" id="SDW94219.1"/>
    </source>
</evidence>
<reference evidence="2" key="1">
    <citation type="submission" date="2016-10" db="EMBL/GenBank/DDBJ databases">
        <authorList>
            <person name="Varghese N."/>
        </authorList>
    </citation>
    <scope>NUCLEOTIDE SEQUENCE [LARGE SCALE GENOMIC DNA]</scope>
    <source>
        <strain evidence="2">DSM 12489</strain>
    </source>
</reference>
<dbReference type="EMBL" id="FNOJ01000023">
    <property type="protein sequence ID" value="SDW94219.1"/>
    <property type="molecule type" value="Genomic_DNA"/>
</dbReference>
<dbReference type="AlphaFoldDB" id="A0A1H2XPG6"/>
<gene>
    <name evidence="1" type="ORF">SAMN04489725_1236</name>
</gene>